<proteinExistence type="inferred from homology"/>
<dbReference type="InterPro" id="IPR009078">
    <property type="entry name" value="Ferritin-like_SF"/>
</dbReference>
<accession>A0ABM6PRG3</accession>
<evidence type="ECO:0000313" key="3">
    <source>
        <dbReference type="EMBL" id="ATP59654.1"/>
    </source>
</evidence>
<dbReference type="Gene3D" id="1.20.1260.10">
    <property type="match status" value="1"/>
</dbReference>
<dbReference type="Proteomes" id="UP000224629">
    <property type="component" value="Chromosome"/>
</dbReference>
<dbReference type="InterPro" id="IPR012347">
    <property type="entry name" value="Ferritin-like"/>
</dbReference>
<protein>
    <submittedName>
        <fullName evidence="3">DNA starvation/stationary phase protection protein</fullName>
    </submittedName>
</protein>
<dbReference type="PANTHER" id="PTHR42932">
    <property type="entry name" value="GENERAL STRESS PROTEIN 20U"/>
    <property type="match status" value="1"/>
</dbReference>
<sequence>MVKMLNQLQASLTIFYANVKNFHWNLQDIDFLLIHKYTDKLAQKTNDFIDEIAEKVRALDKTAISSFSEISQNSSFEQFPSKIWTTEEVLDKLASQIEKIIEICKEIQQSQASEIDYLVYPLIDEIVLYFHKELWKVYAQKPSS</sequence>
<dbReference type="PANTHER" id="PTHR42932:SF1">
    <property type="entry name" value="GENERAL STRESS PROTEIN 20U"/>
    <property type="match status" value="1"/>
</dbReference>
<dbReference type="PIRSF" id="PIRSF005900">
    <property type="entry name" value="Dps"/>
    <property type="match status" value="1"/>
</dbReference>
<evidence type="ECO:0000313" key="4">
    <source>
        <dbReference type="Proteomes" id="UP000224629"/>
    </source>
</evidence>
<organism evidence="3 4">
    <name type="scientific">Mesomycoplasma dispar</name>
    <dbReference type="NCBI Taxonomy" id="86660"/>
    <lineage>
        <taxon>Bacteria</taxon>
        <taxon>Bacillati</taxon>
        <taxon>Mycoplasmatota</taxon>
        <taxon>Mycoplasmoidales</taxon>
        <taxon>Metamycoplasmataceae</taxon>
        <taxon>Mesomycoplasma</taxon>
    </lineage>
</organism>
<dbReference type="SUPFAM" id="SSF47240">
    <property type="entry name" value="Ferritin-like"/>
    <property type="match status" value="1"/>
</dbReference>
<comment type="similarity">
    <text evidence="1">Belongs to the Dps family.</text>
</comment>
<name>A0ABM6PRG3_9BACT</name>
<reference evidence="3" key="1">
    <citation type="submission" date="2017-10" db="EMBL/GenBank/DDBJ databases">
        <title>Genome-wide analysis of the first isolated strain mycoplasma dispar GS01.</title>
        <authorList>
            <person name="Hao H."/>
            <person name="Chen S."/>
            <person name="Zhao P."/>
            <person name="Chu Y."/>
            <person name="Liu Y."/>
        </authorList>
    </citation>
    <scope>NUCLEOTIDE SEQUENCE [LARGE SCALE GENOMIC DNA]</scope>
    <source>
        <strain evidence="3">GS01</strain>
    </source>
</reference>
<feature type="domain" description="Ferritin/DPS" evidence="2">
    <location>
        <begin position="3"/>
        <end position="139"/>
    </location>
</feature>
<evidence type="ECO:0000256" key="1">
    <source>
        <dbReference type="ARBA" id="ARBA00009497"/>
    </source>
</evidence>
<keyword evidence="4" id="KW-1185">Reference proteome</keyword>
<gene>
    <name evidence="3" type="ORF">CSW10_01720</name>
</gene>
<dbReference type="InterPro" id="IPR008331">
    <property type="entry name" value="Ferritin_DPS_dom"/>
</dbReference>
<evidence type="ECO:0000259" key="2">
    <source>
        <dbReference type="Pfam" id="PF00210"/>
    </source>
</evidence>
<dbReference type="InterPro" id="IPR002177">
    <property type="entry name" value="DPS_DNA-bd"/>
</dbReference>
<dbReference type="CDD" id="cd01043">
    <property type="entry name" value="DPS"/>
    <property type="match status" value="1"/>
</dbReference>
<dbReference type="EMBL" id="CP024161">
    <property type="protein sequence ID" value="ATP59654.1"/>
    <property type="molecule type" value="Genomic_DNA"/>
</dbReference>
<dbReference type="Pfam" id="PF00210">
    <property type="entry name" value="Ferritin"/>
    <property type="match status" value="1"/>
</dbReference>